<dbReference type="Proteomes" id="UP001056120">
    <property type="component" value="Linkage Group LG10"/>
</dbReference>
<gene>
    <name evidence="1" type="ORF">L1987_32159</name>
</gene>
<evidence type="ECO:0000313" key="1">
    <source>
        <dbReference type="EMBL" id="KAI3803992.1"/>
    </source>
</evidence>
<proteinExistence type="predicted"/>
<reference evidence="2" key="1">
    <citation type="journal article" date="2022" name="Mol. Ecol. Resour.">
        <title>The genomes of chicory, endive, great burdock and yacon provide insights into Asteraceae palaeo-polyploidization history and plant inulin production.</title>
        <authorList>
            <person name="Fan W."/>
            <person name="Wang S."/>
            <person name="Wang H."/>
            <person name="Wang A."/>
            <person name="Jiang F."/>
            <person name="Liu H."/>
            <person name="Zhao H."/>
            <person name="Xu D."/>
            <person name="Zhang Y."/>
        </authorList>
    </citation>
    <scope>NUCLEOTIDE SEQUENCE [LARGE SCALE GENOMIC DNA]</scope>
    <source>
        <strain evidence="2">cv. Yunnan</strain>
    </source>
</reference>
<protein>
    <submittedName>
        <fullName evidence="1">Uncharacterized protein</fullName>
    </submittedName>
</protein>
<comment type="caution">
    <text evidence="1">The sequence shown here is derived from an EMBL/GenBank/DDBJ whole genome shotgun (WGS) entry which is preliminary data.</text>
</comment>
<keyword evidence="2" id="KW-1185">Reference proteome</keyword>
<reference evidence="1 2" key="2">
    <citation type="journal article" date="2022" name="Mol. Ecol. Resour.">
        <title>The genomes of chicory, endive, great burdock and yacon provide insights into Asteraceae paleo-polyploidization history and plant inulin production.</title>
        <authorList>
            <person name="Fan W."/>
            <person name="Wang S."/>
            <person name="Wang H."/>
            <person name="Wang A."/>
            <person name="Jiang F."/>
            <person name="Liu H."/>
            <person name="Zhao H."/>
            <person name="Xu D."/>
            <person name="Zhang Y."/>
        </authorList>
    </citation>
    <scope>NUCLEOTIDE SEQUENCE [LARGE SCALE GENOMIC DNA]</scope>
    <source>
        <strain evidence="2">cv. Yunnan</strain>
        <tissue evidence="1">Leaves</tissue>
    </source>
</reference>
<accession>A0ACB9I7E2</accession>
<evidence type="ECO:0000313" key="2">
    <source>
        <dbReference type="Proteomes" id="UP001056120"/>
    </source>
</evidence>
<organism evidence="1 2">
    <name type="scientific">Smallanthus sonchifolius</name>
    <dbReference type="NCBI Taxonomy" id="185202"/>
    <lineage>
        <taxon>Eukaryota</taxon>
        <taxon>Viridiplantae</taxon>
        <taxon>Streptophyta</taxon>
        <taxon>Embryophyta</taxon>
        <taxon>Tracheophyta</taxon>
        <taxon>Spermatophyta</taxon>
        <taxon>Magnoliopsida</taxon>
        <taxon>eudicotyledons</taxon>
        <taxon>Gunneridae</taxon>
        <taxon>Pentapetalae</taxon>
        <taxon>asterids</taxon>
        <taxon>campanulids</taxon>
        <taxon>Asterales</taxon>
        <taxon>Asteraceae</taxon>
        <taxon>Asteroideae</taxon>
        <taxon>Heliantheae alliance</taxon>
        <taxon>Millerieae</taxon>
        <taxon>Smallanthus</taxon>
    </lineage>
</organism>
<dbReference type="EMBL" id="CM042027">
    <property type="protein sequence ID" value="KAI3803992.1"/>
    <property type="molecule type" value="Genomic_DNA"/>
</dbReference>
<name>A0ACB9I7E2_9ASTR</name>
<sequence length="198" mass="21966">MTQRKPLPSVVKFNRLLNAVTNMNHYSCSIDLFKQMCVNRVPFDAYTMNIVIKCCSQLNHTNHGFAVLGYGLKHAVSPDVCTFNTLLNGLVREDRILKAELLFKKLSKQEVCEPDVVMYSTMIKGLCKFGNNVIAISLLGLMDESGLDEALSLFRSIGDKKDMDERGFSLDATSLSLLLDHIGAKSLDASTLLVSTKI</sequence>